<sequence>MGVGVLIRDRSDNCLLAGNKLIRGIVLPEIAEAMAIRRAIPW</sequence>
<dbReference type="Proteomes" id="UP000026962">
    <property type="component" value="Chromosome 1"/>
</dbReference>
<evidence type="ECO:0000313" key="1">
    <source>
        <dbReference type="EnsemblPlants" id="OPUNC01G15490.1"/>
    </source>
</evidence>
<name>A0A0E0JIK6_ORYPU</name>
<proteinExistence type="predicted"/>
<dbReference type="HOGENOM" id="CLU_214052_0_0_1"/>
<protein>
    <recommendedName>
        <fullName evidence="3">RNase H type-1 domain-containing protein</fullName>
    </recommendedName>
</protein>
<reference evidence="1" key="2">
    <citation type="submission" date="2018-05" db="EMBL/GenBank/DDBJ databases">
        <title>OpunRS2 (Oryza punctata Reference Sequence Version 2).</title>
        <authorList>
            <person name="Zhang J."/>
            <person name="Kudrna D."/>
            <person name="Lee S."/>
            <person name="Talag J."/>
            <person name="Welchert J."/>
            <person name="Wing R.A."/>
        </authorList>
    </citation>
    <scope>NUCLEOTIDE SEQUENCE [LARGE SCALE GENOMIC DNA]</scope>
</reference>
<reference evidence="1" key="1">
    <citation type="submission" date="2015-04" db="UniProtKB">
        <authorList>
            <consortium name="EnsemblPlants"/>
        </authorList>
    </citation>
    <scope>IDENTIFICATION</scope>
</reference>
<accession>A0A0E0JIK6</accession>
<dbReference type="Gramene" id="OPUNC01G15490.1">
    <property type="protein sequence ID" value="OPUNC01G15490.1"/>
    <property type="gene ID" value="OPUNC01G15490"/>
</dbReference>
<dbReference type="AlphaFoldDB" id="A0A0E0JIK6"/>
<keyword evidence="2" id="KW-1185">Reference proteome</keyword>
<dbReference type="EnsemblPlants" id="OPUNC01G15490.1">
    <property type="protein sequence ID" value="OPUNC01G15490.1"/>
    <property type="gene ID" value="OPUNC01G15490"/>
</dbReference>
<organism evidence="1">
    <name type="scientific">Oryza punctata</name>
    <name type="common">Red rice</name>
    <dbReference type="NCBI Taxonomy" id="4537"/>
    <lineage>
        <taxon>Eukaryota</taxon>
        <taxon>Viridiplantae</taxon>
        <taxon>Streptophyta</taxon>
        <taxon>Embryophyta</taxon>
        <taxon>Tracheophyta</taxon>
        <taxon>Spermatophyta</taxon>
        <taxon>Magnoliopsida</taxon>
        <taxon>Liliopsida</taxon>
        <taxon>Poales</taxon>
        <taxon>Poaceae</taxon>
        <taxon>BOP clade</taxon>
        <taxon>Oryzoideae</taxon>
        <taxon>Oryzeae</taxon>
        <taxon>Oryzinae</taxon>
        <taxon>Oryza</taxon>
    </lineage>
</organism>
<evidence type="ECO:0000313" key="2">
    <source>
        <dbReference type="Proteomes" id="UP000026962"/>
    </source>
</evidence>
<evidence type="ECO:0008006" key="3">
    <source>
        <dbReference type="Google" id="ProtNLM"/>
    </source>
</evidence>